<evidence type="ECO:0000313" key="3">
    <source>
        <dbReference type="EMBL" id="KAF3959621.1"/>
    </source>
</evidence>
<dbReference type="Gene3D" id="3.40.630.30">
    <property type="match status" value="1"/>
</dbReference>
<dbReference type="InterPro" id="IPR045057">
    <property type="entry name" value="Gcn5-rel_NAT"/>
</dbReference>
<organism evidence="3 4">
    <name type="scientific">Castanea mollissima</name>
    <name type="common">Chinese chestnut</name>
    <dbReference type="NCBI Taxonomy" id="60419"/>
    <lineage>
        <taxon>Eukaryota</taxon>
        <taxon>Viridiplantae</taxon>
        <taxon>Streptophyta</taxon>
        <taxon>Embryophyta</taxon>
        <taxon>Tracheophyta</taxon>
        <taxon>Spermatophyta</taxon>
        <taxon>Magnoliopsida</taxon>
        <taxon>eudicotyledons</taxon>
        <taxon>Gunneridae</taxon>
        <taxon>Pentapetalae</taxon>
        <taxon>rosids</taxon>
        <taxon>fabids</taxon>
        <taxon>Fagales</taxon>
        <taxon>Fagaceae</taxon>
        <taxon>Castanea</taxon>
    </lineage>
</organism>
<dbReference type="SUPFAM" id="SSF55729">
    <property type="entry name" value="Acyl-CoA N-acyltransferases (Nat)"/>
    <property type="match status" value="1"/>
</dbReference>
<sequence>MGAVVSITLDSNSWIQAHRYVLFNCEEITPFRDVHIAEIKAGFPFHVTDDVIQKQHIEEFCPWFREYVMSMDASKRKELSDKVRWFARYPDNETLTLEMGRRKTNLRTRSKSLTLERASSQDVDEVGDQETHEASTQDVQPAVRVTRGPSKYLDVWDLPDDEEIELSLNSLHQPVDDGARTFTGFLGTIARKPHMCPIRYLNWKDMPEELKEECWRVVEHKYSVPVNPIAYAALKTFTLQKIGKAWRDHKSRMKKRHYIPHSRNKTRVKNNPPKGCIPQDWDILVDHWYTDDAVIESKKNKDRRSKQDELHTTSSCSYDVHATKKAKTDGQPVERAVLYQILHTRKDGTAVNPVVKPKMDKMKELLEMSSNQLQSSDTSGSIAWSPDDVFAKVMETEMMASTTISGTGSGGAEVPKILWNETQHRFETEDKKAYIEYVMRDNGKVMDIVHTFVPSSKRGLGLASHLCVAAFNHAKSHSLSVIPTCSYVSDTFLPKNPTWNSLLYSEDLKSNI</sequence>
<dbReference type="PANTHER" id="PTHR31435">
    <property type="entry name" value="PROTEIN NATD1"/>
    <property type="match status" value="1"/>
</dbReference>
<dbReference type="Pfam" id="PF14542">
    <property type="entry name" value="Acetyltransf_CG"/>
    <property type="match status" value="1"/>
</dbReference>
<name>A0A8J4VT75_9ROSI</name>
<dbReference type="PROSITE" id="PS51729">
    <property type="entry name" value="GNAT_YJDJ"/>
    <property type="match status" value="1"/>
</dbReference>
<protein>
    <recommendedName>
        <fullName evidence="2">N-acetyltransferase domain-containing protein</fullName>
    </recommendedName>
</protein>
<evidence type="ECO:0000313" key="4">
    <source>
        <dbReference type="Proteomes" id="UP000737018"/>
    </source>
</evidence>
<accession>A0A8J4VT75</accession>
<proteinExistence type="predicted"/>
<reference evidence="3" key="1">
    <citation type="submission" date="2020-03" db="EMBL/GenBank/DDBJ databases">
        <title>Castanea mollissima Vanexum genome sequencing.</title>
        <authorList>
            <person name="Staton M."/>
        </authorList>
    </citation>
    <scope>NUCLEOTIDE SEQUENCE</scope>
    <source>
        <tissue evidence="3">Leaf</tissue>
    </source>
</reference>
<dbReference type="Pfam" id="PF03004">
    <property type="entry name" value="Transposase_24"/>
    <property type="match status" value="1"/>
</dbReference>
<dbReference type="AlphaFoldDB" id="A0A8J4VT75"/>
<dbReference type="FunFam" id="3.40.630.30:FF:000106">
    <property type="entry name" value="Acetyltransferase At1g77540"/>
    <property type="match status" value="1"/>
</dbReference>
<dbReference type="PANTHER" id="PTHR31435:SF9">
    <property type="entry name" value="PROTEIN NATD1"/>
    <property type="match status" value="1"/>
</dbReference>
<feature type="domain" description="N-acetyltransferase" evidence="2">
    <location>
        <begin position="416"/>
        <end position="504"/>
    </location>
</feature>
<dbReference type="Proteomes" id="UP000737018">
    <property type="component" value="Unassembled WGS sequence"/>
</dbReference>
<dbReference type="EMBL" id="JRKL02002289">
    <property type="protein sequence ID" value="KAF3959621.1"/>
    <property type="molecule type" value="Genomic_DNA"/>
</dbReference>
<comment type="caution">
    <text evidence="3">The sequence shown here is derived from an EMBL/GenBank/DDBJ whole genome shotgun (WGS) entry which is preliminary data.</text>
</comment>
<evidence type="ECO:0000259" key="2">
    <source>
        <dbReference type="PROSITE" id="PS51729"/>
    </source>
</evidence>
<gene>
    <name evidence="3" type="ORF">CMV_015580</name>
</gene>
<dbReference type="InterPro" id="IPR004252">
    <property type="entry name" value="Probable_transposase_24"/>
</dbReference>
<dbReference type="InterPro" id="IPR031165">
    <property type="entry name" value="GNAT_YJDJ"/>
</dbReference>
<evidence type="ECO:0000256" key="1">
    <source>
        <dbReference type="SAM" id="MobiDB-lite"/>
    </source>
</evidence>
<dbReference type="InterPro" id="IPR016181">
    <property type="entry name" value="Acyl_CoA_acyltransferase"/>
</dbReference>
<keyword evidence="4" id="KW-1185">Reference proteome</keyword>
<dbReference type="OrthoDB" id="74247at2759"/>
<feature type="region of interest" description="Disordered" evidence="1">
    <location>
        <begin position="108"/>
        <end position="139"/>
    </location>
</feature>
<feature type="compositionally biased region" description="Polar residues" evidence="1">
    <location>
        <begin position="111"/>
        <end position="121"/>
    </location>
</feature>